<name>A0A0E9Q403_ANGAN</name>
<reference evidence="1" key="1">
    <citation type="submission" date="2014-11" db="EMBL/GenBank/DDBJ databases">
        <authorList>
            <person name="Amaro Gonzalez C."/>
        </authorList>
    </citation>
    <scope>NUCLEOTIDE SEQUENCE</scope>
</reference>
<organism evidence="1">
    <name type="scientific">Anguilla anguilla</name>
    <name type="common">European freshwater eel</name>
    <name type="synonym">Muraena anguilla</name>
    <dbReference type="NCBI Taxonomy" id="7936"/>
    <lineage>
        <taxon>Eukaryota</taxon>
        <taxon>Metazoa</taxon>
        <taxon>Chordata</taxon>
        <taxon>Craniata</taxon>
        <taxon>Vertebrata</taxon>
        <taxon>Euteleostomi</taxon>
        <taxon>Actinopterygii</taxon>
        <taxon>Neopterygii</taxon>
        <taxon>Teleostei</taxon>
        <taxon>Anguilliformes</taxon>
        <taxon>Anguillidae</taxon>
        <taxon>Anguilla</taxon>
    </lineage>
</organism>
<reference evidence="1" key="2">
    <citation type="journal article" date="2015" name="Fish Shellfish Immunol.">
        <title>Early steps in the European eel (Anguilla anguilla)-Vibrio vulnificus interaction in the gills: Role of the RtxA13 toxin.</title>
        <authorList>
            <person name="Callol A."/>
            <person name="Pajuelo D."/>
            <person name="Ebbesson L."/>
            <person name="Teles M."/>
            <person name="MacKenzie S."/>
            <person name="Amaro C."/>
        </authorList>
    </citation>
    <scope>NUCLEOTIDE SEQUENCE</scope>
</reference>
<sequence>MYTRKPSGVCVCVCERECVCMRVL</sequence>
<protein>
    <submittedName>
        <fullName evidence="1">Uncharacterized protein</fullName>
    </submittedName>
</protein>
<proteinExistence type="predicted"/>
<dbReference type="EMBL" id="GBXM01097103">
    <property type="protein sequence ID" value="JAH11474.1"/>
    <property type="molecule type" value="Transcribed_RNA"/>
</dbReference>
<dbReference type="AlphaFoldDB" id="A0A0E9Q403"/>
<accession>A0A0E9Q403</accession>
<evidence type="ECO:0000313" key="1">
    <source>
        <dbReference type="EMBL" id="JAH11474.1"/>
    </source>
</evidence>